<evidence type="ECO:0000313" key="3">
    <source>
        <dbReference type="EMBL" id="KAI6653387.1"/>
    </source>
</evidence>
<feature type="compositionally biased region" description="Basic and acidic residues" evidence="1">
    <location>
        <begin position="228"/>
        <end position="242"/>
    </location>
</feature>
<feature type="compositionally biased region" description="Basic residues" evidence="1">
    <location>
        <begin position="588"/>
        <end position="602"/>
    </location>
</feature>
<feature type="compositionally biased region" description="Basic residues" evidence="1">
    <location>
        <begin position="513"/>
        <end position="534"/>
    </location>
</feature>
<evidence type="ECO:0000259" key="2">
    <source>
        <dbReference type="SMART" id="SM00355"/>
    </source>
</evidence>
<feature type="compositionally biased region" description="Polar residues" evidence="1">
    <location>
        <begin position="243"/>
        <end position="253"/>
    </location>
</feature>
<dbReference type="EMBL" id="JAKMXF010000277">
    <property type="protein sequence ID" value="KAI6653387.1"/>
    <property type="molecule type" value="Genomic_DNA"/>
</dbReference>
<feature type="compositionally biased region" description="Basic residues" evidence="1">
    <location>
        <begin position="407"/>
        <end position="417"/>
    </location>
</feature>
<feature type="domain" description="C2H2-type" evidence="2">
    <location>
        <begin position="1059"/>
        <end position="1081"/>
    </location>
</feature>
<reference evidence="3 4" key="1">
    <citation type="journal article" date="2023" name="BMC Biol.">
        <title>The compact genome of the sponge Oopsacas minuta (Hexactinellida) is lacking key metazoan core genes.</title>
        <authorList>
            <person name="Santini S."/>
            <person name="Schenkelaars Q."/>
            <person name="Jourda C."/>
            <person name="Duchesne M."/>
            <person name="Belahbib H."/>
            <person name="Rocher C."/>
            <person name="Selva M."/>
            <person name="Riesgo A."/>
            <person name="Vervoort M."/>
            <person name="Leys S.P."/>
            <person name="Kodjabachian L."/>
            <person name="Le Bivic A."/>
            <person name="Borchiellini C."/>
            <person name="Claverie J.M."/>
            <person name="Renard E."/>
        </authorList>
    </citation>
    <scope>NUCLEOTIDE SEQUENCE [LARGE SCALE GENOMIC DNA]</scope>
    <source>
        <strain evidence="3">SPO-2</strain>
    </source>
</reference>
<feature type="compositionally biased region" description="Low complexity" evidence="1">
    <location>
        <begin position="393"/>
        <end position="406"/>
    </location>
</feature>
<protein>
    <recommendedName>
        <fullName evidence="2">C2H2-type domain-containing protein</fullName>
    </recommendedName>
</protein>
<feature type="compositionally biased region" description="Low complexity" evidence="1">
    <location>
        <begin position="613"/>
        <end position="623"/>
    </location>
</feature>
<organism evidence="3 4">
    <name type="scientific">Oopsacas minuta</name>
    <dbReference type="NCBI Taxonomy" id="111878"/>
    <lineage>
        <taxon>Eukaryota</taxon>
        <taxon>Metazoa</taxon>
        <taxon>Porifera</taxon>
        <taxon>Hexactinellida</taxon>
        <taxon>Hexasterophora</taxon>
        <taxon>Lyssacinosida</taxon>
        <taxon>Leucopsacidae</taxon>
        <taxon>Oopsacas</taxon>
    </lineage>
</organism>
<feature type="compositionally biased region" description="Polar residues" evidence="1">
    <location>
        <begin position="569"/>
        <end position="583"/>
    </location>
</feature>
<evidence type="ECO:0000256" key="1">
    <source>
        <dbReference type="SAM" id="MobiDB-lite"/>
    </source>
</evidence>
<accession>A0AAV7JWP5</accession>
<keyword evidence="4" id="KW-1185">Reference proteome</keyword>
<evidence type="ECO:0000313" key="4">
    <source>
        <dbReference type="Proteomes" id="UP001165289"/>
    </source>
</evidence>
<feature type="domain" description="C2H2-type" evidence="2">
    <location>
        <begin position="1002"/>
        <end position="1027"/>
    </location>
</feature>
<feature type="region of interest" description="Disordered" evidence="1">
    <location>
        <begin position="226"/>
        <end position="262"/>
    </location>
</feature>
<feature type="compositionally biased region" description="Low complexity" evidence="1">
    <location>
        <begin position="487"/>
        <end position="512"/>
    </location>
</feature>
<feature type="compositionally biased region" description="Basic residues" evidence="1">
    <location>
        <begin position="424"/>
        <end position="435"/>
    </location>
</feature>
<name>A0AAV7JWP5_9METZ</name>
<feature type="domain" description="C2H2-type" evidence="2">
    <location>
        <begin position="1122"/>
        <end position="1144"/>
    </location>
</feature>
<dbReference type="AlphaFoldDB" id="A0AAV7JWP5"/>
<feature type="compositionally biased region" description="Basic residues" evidence="1">
    <location>
        <begin position="460"/>
        <end position="486"/>
    </location>
</feature>
<feature type="region of interest" description="Disordered" evidence="1">
    <location>
        <begin position="720"/>
        <end position="746"/>
    </location>
</feature>
<comment type="caution">
    <text evidence="3">The sequence shown here is derived from an EMBL/GenBank/DDBJ whole genome shotgun (WGS) entry which is preliminary data.</text>
</comment>
<feature type="compositionally biased region" description="Low complexity" evidence="1">
    <location>
        <begin position="436"/>
        <end position="445"/>
    </location>
</feature>
<dbReference type="SMART" id="SM00355">
    <property type="entry name" value="ZnF_C2H2"/>
    <property type="match status" value="4"/>
</dbReference>
<dbReference type="Proteomes" id="UP001165289">
    <property type="component" value="Unassembled WGS sequence"/>
</dbReference>
<dbReference type="InterPro" id="IPR013087">
    <property type="entry name" value="Znf_C2H2_type"/>
</dbReference>
<gene>
    <name evidence="3" type="ORF">LOD99_3606</name>
</gene>
<feature type="region of interest" description="Disordered" evidence="1">
    <location>
        <begin position="287"/>
        <end position="657"/>
    </location>
</feature>
<feature type="compositionally biased region" description="Polar residues" evidence="1">
    <location>
        <begin position="720"/>
        <end position="732"/>
    </location>
</feature>
<feature type="domain" description="C2H2-type" evidence="2">
    <location>
        <begin position="947"/>
        <end position="971"/>
    </location>
</feature>
<proteinExistence type="predicted"/>
<sequence length="1258" mass="143969">MDNCPKEDLIDIYADLEGKNVSEMQDKNSPTSSNSDRNYFDVGEGQLYIEQNDNNSDFQDFKLDINDPAELSTQLSQIVTAKKITPENFDSFATFTLKIHRLSLNKFPNPIVTPITKSTRRKKGKTKVKAVKKGIRNNKRSATKKQNLIEDEAEVPPQESVPKLMEPVSLSVDPGYMELIPEISEITEIPEIVELEMPFSSEVETAKLPFGSVIKTSQLPFSSVVETPKVECSDLQPEKRTNSDAINDNQGPSESRKEGSVPPILEIEAPVVVQYPEEDIINIRVSPTLFPDSPRSNFEKPIPRKTITPKKIKTVVSQSKQDFQWSPIHFGKKNEKQQPGLSPELEPSKKRDTKRIPLKRSPSRKSPSRRSPPRKIPLRRSPNRKSPARRSPRTSPTRSPRQSPSRRSPRRSPKRSPRYSPGRHSPRRNLSKRSPRTSPRYSPSRRSPRRSPRHSPSIRSPRRSPRRSTSRWSPRHSPRRSPRRSLGRWSPSRRNSPRRSPLNRRLSPWSRRSPYRRSPQRRSPYRRSPPRRSPQRSPPPRRSPFRDRPLLGSSPGINTRLSPPRDVSFNPTRGRNFMRSLSRSPFRYTHRPSVRSPHRYSSRRSPPPRDSSRSPIRRILSPRLVNRVSPSYDPTRGTRFRDRSRSPVWESGPGRDRFDTYRLRSKSPSKISINLPSRLIDRNDNAEKKIVRVDSPISMSISPQTSAQEDNGDTMRIVSRSSIRNRLSVPTAQSEHSQRSRSSSPICRPFHIRDEFFDRDSVSPESDEYLPPVSTNTYMEKSRSSNLPIISFNYNPDLDKPLMTSLKKPFKSSPKESYAILEHMFKDKDGIQPEISLYLPTELYISKDLPAPLPSESDKDPTTVAFPDRTVICPLCKSVLYAKRYDVHIRGKCIFRSQLDLDPKDNGDEIVTPEISFAQQISQGTMTAHSADISALNLIEPITQRPFKCPDKQCDFQGIIPNVREHYAQVHFSIICFQCKQRVVDPNTFPNHLSRCLNKSPIVCHLCACHYPLQNSYSLGHHILNQHSTETCIICLQQCSWKSFPNHILRCMFSNQHRYRCPICNGSNRLDSFANHMLTKHYRDVCPICRYMAGKKSIVHVSKCFLDSTGMTLSFIRPENKVTCTMCSFQTTFYDIATHYLKVHACTKCVFCDFIFDIKEYANHIGLCCQKHDGVATTTLHARRPATSTESSTTASEPPLIHTQSFTPIYARTSTSFDRSSNSTQRSYPYTGFDKSNITVRQPATQRVSSRFSGGFDS</sequence>
<feature type="compositionally biased region" description="Basic residues" evidence="1">
    <location>
        <begin position="351"/>
        <end position="392"/>
    </location>
</feature>
<feature type="compositionally biased region" description="Polar residues" evidence="1">
    <location>
        <begin position="315"/>
        <end position="324"/>
    </location>
</feature>